<protein>
    <recommendedName>
        <fullName evidence="1">Thioredoxin domain-containing protein</fullName>
    </recommendedName>
</protein>
<accession>A0ABQ5QVV5</accession>
<dbReference type="RefSeq" id="WP_281897837.1">
    <property type="nucleotide sequence ID" value="NZ_BSDI01000018.1"/>
</dbReference>
<dbReference type="Proteomes" id="UP001144280">
    <property type="component" value="Unassembled WGS sequence"/>
</dbReference>
<name>A0ABQ5QVV5_9ACTN</name>
<comment type="caution">
    <text evidence="2">The sequence shown here is derived from an EMBL/GenBank/DDBJ whole genome shotgun (WGS) entry which is preliminary data.</text>
</comment>
<evidence type="ECO:0000259" key="1">
    <source>
        <dbReference type="PROSITE" id="PS51352"/>
    </source>
</evidence>
<dbReference type="EMBL" id="BSDI01000018">
    <property type="protein sequence ID" value="GLH98693.1"/>
    <property type="molecule type" value="Genomic_DNA"/>
</dbReference>
<reference evidence="2" key="1">
    <citation type="submission" date="2022-12" db="EMBL/GenBank/DDBJ databases">
        <title>New Phytohabitans aurantiacus sp. RD004123 nov., an actinomycete isolated from soil.</title>
        <authorList>
            <person name="Triningsih D.W."/>
            <person name="Harunari E."/>
            <person name="Igarashi Y."/>
        </authorList>
    </citation>
    <scope>NUCLEOTIDE SEQUENCE</scope>
    <source>
        <strain evidence="2">RD004123</strain>
    </source>
</reference>
<dbReference type="Gene3D" id="3.40.30.10">
    <property type="entry name" value="Glutaredoxin"/>
    <property type="match status" value="1"/>
</dbReference>
<keyword evidence="3" id="KW-1185">Reference proteome</keyword>
<dbReference type="PROSITE" id="PS51352">
    <property type="entry name" value="THIOREDOXIN_2"/>
    <property type="match status" value="1"/>
</dbReference>
<feature type="domain" description="Thioredoxin" evidence="1">
    <location>
        <begin position="48"/>
        <end position="179"/>
    </location>
</feature>
<dbReference type="InterPro" id="IPR036249">
    <property type="entry name" value="Thioredoxin-like_sf"/>
</dbReference>
<proteinExistence type="predicted"/>
<gene>
    <name evidence="2" type="ORF">Pa4123_39680</name>
</gene>
<evidence type="ECO:0000313" key="2">
    <source>
        <dbReference type="EMBL" id="GLH98693.1"/>
    </source>
</evidence>
<evidence type="ECO:0000313" key="3">
    <source>
        <dbReference type="Proteomes" id="UP001144280"/>
    </source>
</evidence>
<dbReference type="InterPro" id="IPR013766">
    <property type="entry name" value="Thioredoxin_domain"/>
</dbReference>
<dbReference type="SUPFAM" id="SSF52833">
    <property type="entry name" value="Thioredoxin-like"/>
    <property type="match status" value="1"/>
</dbReference>
<sequence length="179" mass="18461">MPFLVAAVVLFSAIATLNLVLTLAVIRRLRESPPAARKVAADPDLPELPAGSPVPAFHAEALSGRSVSDKSQSESEAVYAFFDSGCSSCRPTIPRLLDYAKRNGLNPDQVVAVVGGEAADAGEYVDALDGRATVILEETLGPVAAAFSIHSFPAFVIADPGGIVRRSGDSTSTLVAAAA</sequence>
<organism evidence="2 3">
    <name type="scientific">Phytohabitans aurantiacus</name>
    <dbReference type="NCBI Taxonomy" id="3016789"/>
    <lineage>
        <taxon>Bacteria</taxon>
        <taxon>Bacillati</taxon>
        <taxon>Actinomycetota</taxon>
        <taxon>Actinomycetes</taxon>
        <taxon>Micromonosporales</taxon>
        <taxon>Micromonosporaceae</taxon>
    </lineage>
</organism>